<protein>
    <submittedName>
        <fullName evidence="1">Uncharacterized protein</fullName>
    </submittedName>
</protein>
<evidence type="ECO:0000313" key="1">
    <source>
        <dbReference type="EMBL" id="GEC87600.1"/>
    </source>
</evidence>
<dbReference type="EMBL" id="BJNT01000032">
    <property type="protein sequence ID" value="GEC87600.1"/>
    <property type="molecule type" value="Genomic_DNA"/>
</dbReference>
<comment type="caution">
    <text evidence="1">The sequence shown here is derived from an EMBL/GenBank/DDBJ whole genome shotgun (WGS) entry which is preliminary data.</text>
</comment>
<name>A0A4Y4C920_9CORY</name>
<proteinExistence type="predicted"/>
<dbReference type="Proteomes" id="UP000319986">
    <property type="component" value="Unassembled WGS sequence"/>
</dbReference>
<dbReference type="AlphaFoldDB" id="A0A4Y4C920"/>
<organism evidence="1 2">
    <name type="scientific">Corynebacterium variabile</name>
    <dbReference type="NCBI Taxonomy" id="1727"/>
    <lineage>
        <taxon>Bacteria</taxon>
        <taxon>Bacillati</taxon>
        <taxon>Actinomycetota</taxon>
        <taxon>Actinomycetes</taxon>
        <taxon>Mycobacteriales</taxon>
        <taxon>Corynebacteriaceae</taxon>
        <taxon>Corynebacterium</taxon>
    </lineage>
</organism>
<reference evidence="1 2" key="1">
    <citation type="submission" date="2019-06" db="EMBL/GenBank/DDBJ databases">
        <title>Whole genome shotgun sequence of Corynebacterium variabile NBRC 15286.</title>
        <authorList>
            <person name="Hosoyama A."/>
            <person name="Uohara A."/>
            <person name="Ohji S."/>
            <person name="Ichikawa N."/>
        </authorList>
    </citation>
    <scope>NUCLEOTIDE SEQUENCE [LARGE SCALE GENOMIC DNA]</scope>
    <source>
        <strain evidence="1 2">NBRC 15286</strain>
    </source>
</reference>
<dbReference type="GeneID" id="82888983"/>
<accession>A0A4Y4C920</accession>
<sequence length="89" mass="9615">MEDWVPLAGALGAVGINSNKATRDDVLSLVTDIFEDDRVYIGTIEPGPLRTYLTPIPGSTSADKLVETIFSSTDPSGDMMTYFVAENED</sequence>
<dbReference type="RefSeq" id="WP_141331738.1">
    <property type="nucleotide sequence ID" value="NZ_BJNT01000032.1"/>
</dbReference>
<gene>
    <name evidence="1" type="ORF">CVA01_29140</name>
</gene>
<evidence type="ECO:0000313" key="2">
    <source>
        <dbReference type="Proteomes" id="UP000319986"/>
    </source>
</evidence>